<evidence type="ECO:0000313" key="2">
    <source>
        <dbReference type="EMBL" id="MFC6825768.1"/>
    </source>
</evidence>
<keyword evidence="1" id="KW-0472">Membrane</keyword>
<dbReference type="Proteomes" id="UP001596408">
    <property type="component" value="Unassembled WGS sequence"/>
</dbReference>
<evidence type="ECO:0000256" key="1">
    <source>
        <dbReference type="SAM" id="Phobius"/>
    </source>
</evidence>
<sequence>MRLSTVVMALGVLLFVLPVPVTFIAGGIVFLAGVALRLLGK</sequence>
<keyword evidence="1" id="KW-1133">Transmembrane helix</keyword>
<keyword evidence="3" id="KW-1185">Reference proteome</keyword>
<dbReference type="EMBL" id="JBHSXH010000015">
    <property type="protein sequence ID" value="MFC6825768.1"/>
    <property type="molecule type" value="Genomic_DNA"/>
</dbReference>
<feature type="transmembrane region" description="Helical" evidence="1">
    <location>
        <begin position="6"/>
        <end position="39"/>
    </location>
</feature>
<reference evidence="2 3" key="1">
    <citation type="journal article" date="2019" name="Int. J. Syst. Evol. Microbiol.">
        <title>The Global Catalogue of Microorganisms (GCM) 10K type strain sequencing project: providing services to taxonomists for standard genome sequencing and annotation.</title>
        <authorList>
            <consortium name="The Broad Institute Genomics Platform"/>
            <consortium name="The Broad Institute Genome Sequencing Center for Infectious Disease"/>
            <person name="Wu L."/>
            <person name="Ma J."/>
        </authorList>
    </citation>
    <scope>NUCLEOTIDE SEQUENCE [LARGE SCALE GENOMIC DNA]</scope>
    <source>
        <strain evidence="2 3">YIM 94188</strain>
    </source>
</reference>
<organism evidence="2 3">
    <name type="scientific">Halopelagius fulvigenes</name>
    <dbReference type="NCBI Taxonomy" id="1198324"/>
    <lineage>
        <taxon>Archaea</taxon>
        <taxon>Methanobacteriati</taxon>
        <taxon>Methanobacteriota</taxon>
        <taxon>Stenosarchaea group</taxon>
        <taxon>Halobacteria</taxon>
        <taxon>Halobacteriales</taxon>
        <taxon>Haloferacaceae</taxon>
    </lineage>
</organism>
<evidence type="ECO:0000313" key="3">
    <source>
        <dbReference type="Proteomes" id="UP001596408"/>
    </source>
</evidence>
<proteinExistence type="predicted"/>
<dbReference type="AlphaFoldDB" id="A0ABD5U3X0"/>
<name>A0ABD5U3X0_9EURY</name>
<dbReference type="RefSeq" id="WP_379696338.1">
    <property type="nucleotide sequence ID" value="NZ_JBHSXH010000015.1"/>
</dbReference>
<keyword evidence="1" id="KW-0812">Transmembrane</keyword>
<evidence type="ECO:0008006" key="4">
    <source>
        <dbReference type="Google" id="ProtNLM"/>
    </source>
</evidence>
<protein>
    <recommendedName>
        <fullName evidence="4">Transporter</fullName>
    </recommendedName>
</protein>
<accession>A0ABD5U3X0</accession>
<gene>
    <name evidence="2" type="ORF">ACFQEV_12300</name>
</gene>
<comment type="caution">
    <text evidence="2">The sequence shown here is derived from an EMBL/GenBank/DDBJ whole genome shotgun (WGS) entry which is preliminary data.</text>
</comment>